<comment type="subcellular location">
    <subcellularLocation>
        <location evidence="1">Cytoplasm</location>
        <location evidence="1">Cytoskeleton</location>
        <location evidence="1">Spindle</location>
    </subcellularLocation>
</comment>
<gene>
    <name evidence="16" type="primary">SHCBP1L</name>
</gene>
<evidence type="ECO:0000256" key="2">
    <source>
        <dbReference type="ARBA" id="ARBA00022490"/>
    </source>
</evidence>
<keyword evidence="4" id="KW-0677">Repeat</keyword>
<keyword evidence="2" id="KW-0963">Cytoplasm</keyword>
<dbReference type="Ensembl" id="ENSNPET00000021072.1">
    <property type="protein sequence ID" value="ENSNPEP00000020549.1"/>
    <property type="gene ID" value="ENSNPEG00000015275.1"/>
</dbReference>
<dbReference type="AlphaFoldDB" id="A0A8C7A5K5"/>
<dbReference type="GO" id="GO:0072687">
    <property type="term" value="C:meiotic spindle"/>
    <property type="evidence" value="ECO:0007669"/>
    <property type="project" value="TreeGrafter"/>
</dbReference>
<protein>
    <recommendedName>
        <fullName evidence="12">Testicular spindle-associated protein SHCBP1L</fullName>
    </recommendedName>
    <alternativeName>
        <fullName evidence="13">SHC SH2 domain-binding protein 1-like protein</fullName>
    </alternativeName>
</protein>
<dbReference type="FunFam" id="2.160.20.10:FF:000021">
    <property type="entry name" value="SHC binding and spindle associated 1 like"/>
    <property type="match status" value="1"/>
</dbReference>
<evidence type="ECO:0000259" key="15">
    <source>
        <dbReference type="Pfam" id="PF23762"/>
    </source>
</evidence>
<evidence type="ECO:0000259" key="14">
    <source>
        <dbReference type="Pfam" id="PF13229"/>
    </source>
</evidence>
<dbReference type="InterPro" id="IPR039448">
    <property type="entry name" value="Beta_helix"/>
</dbReference>
<evidence type="ECO:0000256" key="11">
    <source>
        <dbReference type="ARBA" id="ARBA00061841"/>
    </source>
</evidence>
<keyword evidence="6" id="KW-0744">Spermatogenesis</keyword>
<feature type="domain" description="SHC SH2" evidence="15">
    <location>
        <begin position="29"/>
        <end position="267"/>
    </location>
</feature>
<proteinExistence type="predicted"/>
<organism evidence="16 17">
    <name type="scientific">Nothoprocta perdicaria</name>
    <name type="common">Chilean tinamou</name>
    <name type="synonym">Crypturus perdicarius</name>
    <dbReference type="NCBI Taxonomy" id="30464"/>
    <lineage>
        <taxon>Eukaryota</taxon>
        <taxon>Metazoa</taxon>
        <taxon>Chordata</taxon>
        <taxon>Craniata</taxon>
        <taxon>Vertebrata</taxon>
        <taxon>Euteleostomi</taxon>
        <taxon>Archelosauria</taxon>
        <taxon>Archosauria</taxon>
        <taxon>Dinosauria</taxon>
        <taxon>Saurischia</taxon>
        <taxon>Theropoda</taxon>
        <taxon>Coelurosauria</taxon>
        <taxon>Aves</taxon>
        <taxon>Palaeognathae</taxon>
        <taxon>Tinamiformes</taxon>
        <taxon>Tinamidae</taxon>
        <taxon>Nothoprocta</taxon>
    </lineage>
</organism>
<evidence type="ECO:0000256" key="9">
    <source>
        <dbReference type="ARBA" id="ARBA00023212"/>
    </source>
</evidence>
<comment type="function">
    <text evidence="10">Testis-specific spindle-associated factor that plays a role in spermatogenesis. In association with HSPA2, participates in the maintenance of spindle integrity during meiosis in male germ cells.</text>
</comment>
<keyword evidence="8" id="KW-0175">Coiled coil</keyword>
<dbReference type="InterPro" id="IPR006626">
    <property type="entry name" value="PbH1"/>
</dbReference>
<keyword evidence="7" id="KW-0007">Acetylation</keyword>
<evidence type="ECO:0000256" key="1">
    <source>
        <dbReference type="ARBA" id="ARBA00004186"/>
    </source>
</evidence>
<evidence type="ECO:0000256" key="5">
    <source>
        <dbReference type="ARBA" id="ARBA00022782"/>
    </source>
</evidence>
<accession>A0A8C7A5K5</accession>
<evidence type="ECO:0000256" key="6">
    <source>
        <dbReference type="ARBA" id="ARBA00022871"/>
    </source>
</evidence>
<dbReference type="Pfam" id="PF13229">
    <property type="entry name" value="Beta_helix"/>
    <property type="match status" value="1"/>
</dbReference>
<evidence type="ECO:0000313" key="17">
    <source>
        <dbReference type="Proteomes" id="UP000694420"/>
    </source>
</evidence>
<name>A0A8C7A5K5_NOTPE</name>
<evidence type="ECO:0000313" key="16">
    <source>
        <dbReference type="Ensembl" id="ENSNPEP00000020549.1"/>
    </source>
</evidence>
<dbReference type="Proteomes" id="UP000694420">
    <property type="component" value="Unplaced"/>
</dbReference>
<dbReference type="PANTHER" id="PTHR14695">
    <property type="entry name" value="SHC SH2-DOMAIN BINDING PROTEIN 1-RELATED"/>
    <property type="match status" value="1"/>
</dbReference>
<evidence type="ECO:0000256" key="12">
    <source>
        <dbReference type="ARBA" id="ARBA00074550"/>
    </source>
</evidence>
<dbReference type="InterPro" id="IPR045140">
    <property type="entry name" value="SHCBP1-like"/>
</dbReference>
<evidence type="ECO:0000256" key="4">
    <source>
        <dbReference type="ARBA" id="ARBA00022737"/>
    </source>
</evidence>
<evidence type="ECO:0000256" key="10">
    <source>
        <dbReference type="ARBA" id="ARBA00054357"/>
    </source>
</evidence>
<keyword evidence="5" id="KW-0221">Differentiation</keyword>
<dbReference type="InterPro" id="IPR057508">
    <property type="entry name" value="SHCBP-like_N"/>
</dbReference>
<reference evidence="16" key="2">
    <citation type="submission" date="2025-09" db="UniProtKB">
        <authorList>
            <consortium name="Ensembl"/>
        </authorList>
    </citation>
    <scope>IDENTIFICATION</scope>
</reference>
<feature type="domain" description="Right handed beta helix" evidence="14">
    <location>
        <begin position="399"/>
        <end position="506"/>
    </location>
</feature>
<evidence type="ECO:0000256" key="3">
    <source>
        <dbReference type="ARBA" id="ARBA00022553"/>
    </source>
</evidence>
<reference evidence="16" key="1">
    <citation type="submission" date="2025-08" db="UniProtKB">
        <authorList>
            <consortium name="Ensembl"/>
        </authorList>
    </citation>
    <scope>IDENTIFICATION</scope>
</reference>
<evidence type="ECO:0000256" key="13">
    <source>
        <dbReference type="ARBA" id="ARBA00079389"/>
    </source>
</evidence>
<keyword evidence="9" id="KW-0206">Cytoskeleton</keyword>
<evidence type="ECO:0000256" key="8">
    <source>
        <dbReference type="ARBA" id="ARBA00023054"/>
    </source>
</evidence>
<dbReference type="SUPFAM" id="SSF51126">
    <property type="entry name" value="Pectin lyase-like"/>
    <property type="match status" value="1"/>
</dbReference>
<dbReference type="InterPro" id="IPR011050">
    <property type="entry name" value="Pectin_lyase_fold/virulence"/>
</dbReference>
<dbReference type="InterPro" id="IPR012334">
    <property type="entry name" value="Pectin_lyas_fold"/>
</dbReference>
<dbReference type="PANTHER" id="PTHR14695:SF7">
    <property type="entry name" value="TESTICULAR SPINDLE-ASSOCIATED PROTEIN SHCBP1L"/>
    <property type="match status" value="1"/>
</dbReference>
<dbReference type="Gene3D" id="2.160.20.10">
    <property type="entry name" value="Single-stranded right-handed beta-helix, Pectin lyase-like"/>
    <property type="match status" value="1"/>
</dbReference>
<keyword evidence="17" id="KW-1185">Reference proteome</keyword>
<keyword evidence="3" id="KW-0597">Phosphoprotein</keyword>
<dbReference type="Pfam" id="PF23762">
    <property type="entry name" value="SHCBP_N"/>
    <property type="match status" value="1"/>
</dbReference>
<dbReference type="SMART" id="SM00710">
    <property type="entry name" value="PbH1"/>
    <property type="match status" value="4"/>
</dbReference>
<comment type="subunit">
    <text evidence="11">Interacts with HSPA2; this interaction may promote the recruitment of HSPA2 to the spindle.</text>
</comment>
<dbReference type="GO" id="GO:0007112">
    <property type="term" value="P:male meiosis cytokinesis"/>
    <property type="evidence" value="ECO:0007669"/>
    <property type="project" value="TreeGrafter"/>
</dbReference>
<dbReference type="GO" id="GO:0007283">
    <property type="term" value="P:spermatogenesis"/>
    <property type="evidence" value="ECO:0007669"/>
    <property type="project" value="UniProtKB-KW"/>
</dbReference>
<sequence>PSVSEEAGEAAPLPPQCPPHLDAVPKRDMVQLYCDTLLRGCKAEDAGDAMSKYLVEKLKMKENNWLGIWKANPDLFFVNSEDLIIPSVGILVEVTWKSPQSSSSQIKASVSVVEPFASNVANMPRELVDNVLEELDHCVPLLEIYPVEGQDNTVIEIAQALDIVRFFYDFIWRDWDADESCETYAALVEERIKLWCDIQNGTIPAPLGHRFKKHLEKYKILRLELIQYQSNIEEEPTEEEVVECWKKYYELVMLCGLLKIWEDLRLRAHGPLTPRILRRRKGYRDDRKTVTHTVAKTMTAEMMSQLSSNFCLDAPLQHHENLNAALESCYSGDTVVIFPGEYKAVSLSMLTEDITIKGTGKAEETRIVSEPTHDSFVISKAQDIKLMHLTLVQQGTVDGIVVVESGHMTIANCVLKCEGTGVCVLTGASLTVTDSEITGAQGAGVELYPGSTALLEGNKIHHCNNTRASETSPCSLGGINIKVIPFPKLKMKNNHIFSNRGHGVTIVQPAEIPASAEGVGELTASGDADETLSKLMQDLRLEKNTNTLDDVKDIAVVRS</sequence>
<dbReference type="GO" id="GO:0030154">
    <property type="term" value="P:cell differentiation"/>
    <property type="evidence" value="ECO:0007669"/>
    <property type="project" value="UniProtKB-KW"/>
</dbReference>
<evidence type="ECO:0000256" key="7">
    <source>
        <dbReference type="ARBA" id="ARBA00022990"/>
    </source>
</evidence>